<accession>A0ABT0MIE7</accession>
<proteinExistence type="predicted"/>
<evidence type="ECO:0000313" key="2">
    <source>
        <dbReference type="Proteomes" id="UP001431217"/>
    </source>
</evidence>
<dbReference type="InterPro" id="IPR005590">
    <property type="entry name" value="DUF333"/>
</dbReference>
<reference evidence="1 2" key="1">
    <citation type="submission" date="2022-05" db="EMBL/GenBank/DDBJ databases">
        <title>Luteimonas sp. SX5, whole genome shotgun sequencing project.</title>
        <authorList>
            <person name="Zhao G."/>
            <person name="Shen L."/>
        </authorList>
    </citation>
    <scope>NUCLEOTIDE SEQUENCE [LARGE SCALE GENOMIC DNA]</scope>
    <source>
        <strain evidence="1 2">SX5</strain>
    </source>
</reference>
<evidence type="ECO:0000313" key="1">
    <source>
        <dbReference type="EMBL" id="MCL1634649.1"/>
    </source>
</evidence>
<dbReference type="Pfam" id="PF03891">
    <property type="entry name" value="DUF333"/>
    <property type="match status" value="1"/>
</dbReference>
<organism evidence="1 2">
    <name type="scientific">Luteimonas galliterrae</name>
    <dbReference type="NCBI Taxonomy" id="2940486"/>
    <lineage>
        <taxon>Bacteria</taxon>
        <taxon>Pseudomonadati</taxon>
        <taxon>Pseudomonadota</taxon>
        <taxon>Gammaproteobacteria</taxon>
        <taxon>Lysobacterales</taxon>
        <taxon>Lysobacteraceae</taxon>
        <taxon>Luteimonas</taxon>
    </lineage>
</organism>
<protein>
    <submittedName>
        <fullName evidence="1">DUF333 domain-containing protein</fullName>
    </submittedName>
</protein>
<comment type="caution">
    <text evidence="1">The sequence shown here is derived from an EMBL/GenBank/DDBJ whole genome shotgun (WGS) entry which is preliminary data.</text>
</comment>
<sequence>MPNPASAHCAKLGGVSIAKTAADGGQSADCKLPDGEQCDEWTLFREGRCPAPAAK</sequence>
<gene>
    <name evidence="1" type="ORF">M2650_08400</name>
</gene>
<dbReference type="PANTHER" id="PTHR38008">
    <property type="entry name" value="HEMOLYSIN-RELATED"/>
    <property type="match status" value="1"/>
</dbReference>
<name>A0ABT0MIE7_9GAMM</name>
<dbReference type="EMBL" id="JAMBEP010000001">
    <property type="protein sequence ID" value="MCL1634649.1"/>
    <property type="molecule type" value="Genomic_DNA"/>
</dbReference>
<dbReference type="Proteomes" id="UP001431217">
    <property type="component" value="Unassembled WGS sequence"/>
</dbReference>
<dbReference type="PANTHER" id="PTHR38008:SF1">
    <property type="entry name" value="DUF333 DOMAIN-CONTAINING PROTEIN"/>
    <property type="match status" value="1"/>
</dbReference>
<keyword evidence="2" id="KW-1185">Reference proteome</keyword>